<name>A0A392T858_9FABA</name>
<organism evidence="1 2">
    <name type="scientific">Trifolium medium</name>
    <dbReference type="NCBI Taxonomy" id="97028"/>
    <lineage>
        <taxon>Eukaryota</taxon>
        <taxon>Viridiplantae</taxon>
        <taxon>Streptophyta</taxon>
        <taxon>Embryophyta</taxon>
        <taxon>Tracheophyta</taxon>
        <taxon>Spermatophyta</taxon>
        <taxon>Magnoliopsida</taxon>
        <taxon>eudicotyledons</taxon>
        <taxon>Gunneridae</taxon>
        <taxon>Pentapetalae</taxon>
        <taxon>rosids</taxon>
        <taxon>fabids</taxon>
        <taxon>Fabales</taxon>
        <taxon>Fabaceae</taxon>
        <taxon>Papilionoideae</taxon>
        <taxon>50 kb inversion clade</taxon>
        <taxon>NPAAA clade</taxon>
        <taxon>Hologalegina</taxon>
        <taxon>IRL clade</taxon>
        <taxon>Trifolieae</taxon>
        <taxon>Trifolium</taxon>
    </lineage>
</organism>
<dbReference type="Proteomes" id="UP000265520">
    <property type="component" value="Unassembled WGS sequence"/>
</dbReference>
<evidence type="ECO:0000313" key="2">
    <source>
        <dbReference type="Proteomes" id="UP000265520"/>
    </source>
</evidence>
<accession>A0A392T858</accession>
<protein>
    <submittedName>
        <fullName evidence="1">Cellular nucleic acid-binding protein</fullName>
    </submittedName>
</protein>
<dbReference type="EMBL" id="LXQA010526675">
    <property type="protein sequence ID" value="MCI57303.1"/>
    <property type="molecule type" value="Genomic_DNA"/>
</dbReference>
<feature type="non-terminal residue" evidence="1">
    <location>
        <position position="92"/>
    </location>
</feature>
<sequence>RIHINCCEKAVVFLKPEENLQLMSGKDVAESLKEHAEMFMMFATLKLEGGVKMKEVSIVCEFPDVFSEDISDVPPEREVEFTIDLVPGTSPI</sequence>
<evidence type="ECO:0000313" key="1">
    <source>
        <dbReference type="EMBL" id="MCI57303.1"/>
    </source>
</evidence>
<comment type="caution">
    <text evidence="1">The sequence shown here is derived from an EMBL/GenBank/DDBJ whole genome shotgun (WGS) entry which is preliminary data.</text>
</comment>
<dbReference type="AlphaFoldDB" id="A0A392T858"/>
<keyword evidence="2" id="KW-1185">Reference proteome</keyword>
<proteinExistence type="predicted"/>
<feature type="non-terminal residue" evidence="1">
    <location>
        <position position="1"/>
    </location>
</feature>
<reference evidence="1 2" key="1">
    <citation type="journal article" date="2018" name="Front. Plant Sci.">
        <title>Red Clover (Trifolium pratense) and Zigzag Clover (T. medium) - A Picture of Genomic Similarities and Differences.</title>
        <authorList>
            <person name="Dluhosova J."/>
            <person name="Istvanek J."/>
            <person name="Nedelnik J."/>
            <person name="Repkova J."/>
        </authorList>
    </citation>
    <scope>NUCLEOTIDE SEQUENCE [LARGE SCALE GENOMIC DNA]</scope>
    <source>
        <strain evidence="2">cv. 10/8</strain>
        <tissue evidence="1">Leaf</tissue>
    </source>
</reference>